<keyword evidence="3" id="KW-0540">Nuclease</keyword>
<keyword evidence="5" id="KW-0378">Hydrolase</keyword>
<evidence type="ECO:0000256" key="5">
    <source>
        <dbReference type="ARBA" id="ARBA00022801"/>
    </source>
</evidence>
<evidence type="ECO:0000256" key="4">
    <source>
        <dbReference type="ARBA" id="ARBA00022759"/>
    </source>
</evidence>
<dbReference type="EMBL" id="CAFBLW010000097">
    <property type="protein sequence ID" value="CAB4880489.1"/>
    <property type="molecule type" value="Genomic_DNA"/>
</dbReference>
<dbReference type="Pfam" id="PF06769">
    <property type="entry name" value="YoeB_toxin"/>
    <property type="match status" value="1"/>
</dbReference>
<sequence>MAKRLETFRLTPKAEKDLAHWHRANKAYVEKIDKLIGAIMTSPFEGIGKPEQLVGILEGHWSRRISGKDRLVYYVDGSELVVTQLRHHY</sequence>
<evidence type="ECO:0000256" key="3">
    <source>
        <dbReference type="ARBA" id="ARBA00022722"/>
    </source>
</evidence>
<dbReference type="InterPro" id="IPR009614">
    <property type="entry name" value="YoeB_toxin"/>
</dbReference>
<dbReference type="Gene3D" id="3.30.2310.20">
    <property type="entry name" value="RelE-like"/>
    <property type="match status" value="1"/>
</dbReference>
<dbReference type="NCBIfam" id="TIGR02116">
    <property type="entry name" value="toxin_Txe_YoeB"/>
    <property type="match status" value="1"/>
</dbReference>
<keyword evidence="4" id="KW-0255">Endonuclease</keyword>
<dbReference type="GO" id="GO:0006401">
    <property type="term" value="P:RNA catabolic process"/>
    <property type="evidence" value="ECO:0007669"/>
    <property type="project" value="InterPro"/>
</dbReference>
<evidence type="ECO:0000256" key="1">
    <source>
        <dbReference type="ARBA" id="ARBA00008172"/>
    </source>
</evidence>
<dbReference type="PANTHER" id="PTHR38039">
    <property type="entry name" value="TOXIN YOEB"/>
    <property type="match status" value="1"/>
</dbReference>
<dbReference type="PANTHER" id="PTHR38039:SF1">
    <property type="entry name" value="TOXIN YOEB"/>
    <property type="match status" value="1"/>
</dbReference>
<organism evidence="7">
    <name type="scientific">freshwater metagenome</name>
    <dbReference type="NCBI Taxonomy" id="449393"/>
    <lineage>
        <taxon>unclassified sequences</taxon>
        <taxon>metagenomes</taxon>
        <taxon>ecological metagenomes</taxon>
    </lineage>
</organism>
<dbReference type="GO" id="GO:0016787">
    <property type="term" value="F:hydrolase activity"/>
    <property type="evidence" value="ECO:0007669"/>
    <property type="project" value="UniProtKB-KW"/>
</dbReference>
<comment type="similarity">
    <text evidence="1">Belongs to the YoeB family.</text>
</comment>
<reference evidence="7" key="1">
    <citation type="submission" date="2020-05" db="EMBL/GenBank/DDBJ databases">
        <authorList>
            <person name="Chiriac C."/>
            <person name="Salcher M."/>
            <person name="Ghai R."/>
            <person name="Kavagutti S V."/>
        </authorList>
    </citation>
    <scope>NUCLEOTIDE SEQUENCE</scope>
</reference>
<dbReference type="GO" id="GO:0004519">
    <property type="term" value="F:endonuclease activity"/>
    <property type="evidence" value="ECO:0007669"/>
    <property type="project" value="UniProtKB-KW"/>
</dbReference>
<dbReference type="AlphaFoldDB" id="A0A6J7EJV7"/>
<dbReference type="SUPFAM" id="SSF143011">
    <property type="entry name" value="RelE-like"/>
    <property type="match status" value="1"/>
</dbReference>
<protein>
    <recommendedName>
        <fullName evidence="6">Putative mRNA interferase YoeB</fullName>
    </recommendedName>
</protein>
<accession>A0A6J7EJV7</accession>
<keyword evidence="2" id="KW-1277">Toxin-antitoxin system</keyword>
<evidence type="ECO:0000256" key="2">
    <source>
        <dbReference type="ARBA" id="ARBA00022649"/>
    </source>
</evidence>
<dbReference type="InterPro" id="IPR035093">
    <property type="entry name" value="RelE/ParE_toxin_dom_sf"/>
</dbReference>
<gene>
    <name evidence="7" type="ORF">UFOPK3461_00917</name>
</gene>
<proteinExistence type="inferred from homology"/>
<evidence type="ECO:0000256" key="6">
    <source>
        <dbReference type="ARBA" id="ARBA00030388"/>
    </source>
</evidence>
<name>A0A6J7EJV7_9ZZZZ</name>
<evidence type="ECO:0000313" key="7">
    <source>
        <dbReference type="EMBL" id="CAB4880489.1"/>
    </source>
</evidence>